<comment type="similarity">
    <text evidence="2">Belongs to the syntaxin family.</text>
</comment>
<name>A0A8D0BAT3_SALMN</name>
<keyword evidence="8" id="KW-0175">Coiled coil</keyword>
<dbReference type="GO" id="GO:0048471">
    <property type="term" value="C:perinuclear region of cytoplasm"/>
    <property type="evidence" value="ECO:0007669"/>
    <property type="project" value="Ensembl"/>
</dbReference>
<keyword evidence="5" id="KW-0653">Protein transport</keyword>
<dbReference type="FunFam" id="1.20.5.110:FF:000006">
    <property type="entry name" value="Syntaxin 6"/>
    <property type="match status" value="1"/>
</dbReference>
<organism evidence="12 13">
    <name type="scientific">Salvator merianae</name>
    <name type="common">Argentine black and white tegu</name>
    <name type="synonym">Tupinambis merianae</name>
    <dbReference type="NCBI Taxonomy" id="96440"/>
    <lineage>
        <taxon>Eukaryota</taxon>
        <taxon>Metazoa</taxon>
        <taxon>Chordata</taxon>
        <taxon>Craniata</taxon>
        <taxon>Vertebrata</taxon>
        <taxon>Euteleostomi</taxon>
        <taxon>Lepidosauria</taxon>
        <taxon>Squamata</taxon>
        <taxon>Bifurcata</taxon>
        <taxon>Unidentata</taxon>
        <taxon>Episquamata</taxon>
        <taxon>Laterata</taxon>
        <taxon>Teiioidea</taxon>
        <taxon>Teiidae</taxon>
        <taxon>Salvator</taxon>
    </lineage>
</organism>
<dbReference type="SUPFAM" id="SSF58038">
    <property type="entry name" value="SNARE fusion complex"/>
    <property type="match status" value="1"/>
</dbReference>
<dbReference type="Proteomes" id="UP000694421">
    <property type="component" value="Unplaced"/>
</dbReference>
<evidence type="ECO:0000256" key="10">
    <source>
        <dbReference type="SAM" id="Phobius"/>
    </source>
</evidence>
<reference evidence="12" key="2">
    <citation type="submission" date="2025-09" db="UniProtKB">
        <authorList>
            <consortium name="Ensembl"/>
        </authorList>
    </citation>
    <scope>IDENTIFICATION</scope>
</reference>
<dbReference type="SMART" id="SM00397">
    <property type="entry name" value="t_SNARE"/>
    <property type="match status" value="1"/>
</dbReference>
<dbReference type="Gene3D" id="1.20.5.110">
    <property type="match status" value="1"/>
</dbReference>
<evidence type="ECO:0000259" key="11">
    <source>
        <dbReference type="PROSITE" id="PS50192"/>
    </source>
</evidence>
<dbReference type="GO" id="GO:0005802">
    <property type="term" value="C:trans-Golgi network"/>
    <property type="evidence" value="ECO:0007669"/>
    <property type="project" value="Ensembl"/>
</dbReference>
<dbReference type="GO" id="GO:0042147">
    <property type="term" value="P:retrograde transport, endosome to Golgi"/>
    <property type="evidence" value="ECO:0007669"/>
    <property type="project" value="Ensembl"/>
</dbReference>
<keyword evidence="7" id="KW-0333">Golgi apparatus</keyword>
<dbReference type="InterPro" id="IPR000727">
    <property type="entry name" value="T_SNARE_dom"/>
</dbReference>
<accession>A0A8D0BAT3</accession>
<dbReference type="GO" id="GO:0015031">
    <property type="term" value="P:protein transport"/>
    <property type="evidence" value="ECO:0007669"/>
    <property type="project" value="UniProtKB-KW"/>
</dbReference>
<dbReference type="GO" id="GO:0048193">
    <property type="term" value="P:Golgi vesicle transport"/>
    <property type="evidence" value="ECO:0007669"/>
    <property type="project" value="InterPro"/>
</dbReference>
<dbReference type="GO" id="GO:0032880">
    <property type="term" value="P:regulation of protein localization"/>
    <property type="evidence" value="ECO:0007669"/>
    <property type="project" value="Ensembl"/>
</dbReference>
<dbReference type="InterPro" id="IPR010989">
    <property type="entry name" value="SNARE"/>
</dbReference>
<dbReference type="InterPro" id="IPR015260">
    <property type="entry name" value="Syntaxin-6/10/61_N"/>
</dbReference>
<dbReference type="GO" id="GO:0031982">
    <property type="term" value="C:vesicle"/>
    <property type="evidence" value="ECO:0007669"/>
    <property type="project" value="Ensembl"/>
</dbReference>
<dbReference type="GO" id="GO:0005829">
    <property type="term" value="C:cytosol"/>
    <property type="evidence" value="ECO:0007669"/>
    <property type="project" value="GOC"/>
</dbReference>
<dbReference type="Ensembl" id="ENSSMRT00000006308.1">
    <property type="protein sequence ID" value="ENSSMRP00000005362.1"/>
    <property type="gene ID" value="ENSSMRG00000004371.1"/>
</dbReference>
<keyword evidence="3" id="KW-0813">Transport</keyword>
<sequence>MSLEDPFFVVKGEVQKAVNTTRGLYHRWCQLLQETHVVRKEEFDWTTNELRNSLRTIDWDLEDLEETICIVESNPRKFKIEPSEVAARRSFVTEMKESVKAMRDHINSPAAQAITEKKNRQMLMGSPEPGLLETEDLSPAYSRTLEEQQLHQKLIIKEQDEQLELVSGSIRVLKHMSGRVGEELDEQTVMLEDFAQEMDNTHSRMDGVLRKMARVSHITGERRQWCAICLLLTVTLVVVLILLFAV</sequence>
<evidence type="ECO:0000256" key="7">
    <source>
        <dbReference type="ARBA" id="ARBA00023034"/>
    </source>
</evidence>
<proteinExistence type="inferred from homology"/>
<dbReference type="GO" id="GO:0019905">
    <property type="term" value="F:syntaxin binding"/>
    <property type="evidence" value="ECO:0007669"/>
    <property type="project" value="Ensembl"/>
</dbReference>
<dbReference type="CDD" id="cd15851">
    <property type="entry name" value="SNARE_Syntaxin6"/>
    <property type="match status" value="1"/>
</dbReference>
<evidence type="ECO:0000256" key="9">
    <source>
        <dbReference type="ARBA" id="ARBA00023136"/>
    </source>
</evidence>
<feature type="domain" description="T-SNARE coiled-coil homology" evidence="11">
    <location>
        <begin position="153"/>
        <end position="215"/>
    </location>
</feature>
<evidence type="ECO:0000256" key="5">
    <source>
        <dbReference type="ARBA" id="ARBA00022927"/>
    </source>
</evidence>
<evidence type="ECO:0000256" key="6">
    <source>
        <dbReference type="ARBA" id="ARBA00022989"/>
    </source>
</evidence>
<dbReference type="SUPFAM" id="SSF47661">
    <property type="entry name" value="t-snare proteins"/>
    <property type="match status" value="1"/>
</dbReference>
<keyword evidence="13" id="KW-1185">Reference proteome</keyword>
<dbReference type="OMA" id="ERASDCC"/>
<evidence type="ECO:0000313" key="13">
    <source>
        <dbReference type="Proteomes" id="UP000694421"/>
    </source>
</evidence>
<evidence type="ECO:0000256" key="1">
    <source>
        <dbReference type="ARBA" id="ARBA00004409"/>
    </source>
</evidence>
<evidence type="ECO:0000256" key="8">
    <source>
        <dbReference type="ARBA" id="ARBA00023054"/>
    </source>
</evidence>
<evidence type="ECO:0000256" key="2">
    <source>
        <dbReference type="ARBA" id="ARBA00009063"/>
    </source>
</evidence>
<dbReference type="Pfam" id="PF05739">
    <property type="entry name" value="SNARE"/>
    <property type="match status" value="1"/>
</dbReference>
<evidence type="ECO:0000256" key="3">
    <source>
        <dbReference type="ARBA" id="ARBA00022448"/>
    </source>
</evidence>
<dbReference type="FunFam" id="1.20.58.90:FF:000002">
    <property type="entry name" value="syntaxin-6 isoform X1"/>
    <property type="match status" value="1"/>
</dbReference>
<reference evidence="12" key="1">
    <citation type="submission" date="2025-08" db="UniProtKB">
        <authorList>
            <consortium name="Ensembl"/>
        </authorList>
    </citation>
    <scope>IDENTIFICATION</scope>
</reference>
<keyword evidence="9 10" id="KW-0472">Membrane</keyword>
<dbReference type="GeneTree" id="ENSGT00940000163101"/>
<keyword evidence="4 10" id="KW-0812">Transmembrane</keyword>
<dbReference type="GO" id="GO:0000139">
    <property type="term" value="C:Golgi membrane"/>
    <property type="evidence" value="ECO:0007669"/>
    <property type="project" value="UniProtKB-SubCell"/>
</dbReference>
<evidence type="ECO:0000256" key="4">
    <source>
        <dbReference type="ARBA" id="ARBA00022692"/>
    </source>
</evidence>
<feature type="transmembrane region" description="Helical" evidence="10">
    <location>
        <begin position="225"/>
        <end position="245"/>
    </location>
</feature>
<dbReference type="Pfam" id="PF09177">
    <property type="entry name" value="STX6_10_61_N"/>
    <property type="match status" value="1"/>
</dbReference>
<comment type="subcellular location">
    <subcellularLocation>
        <location evidence="1">Golgi apparatus membrane</location>
        <topology evidence="1">Single-pass type IV membrane protein</topology>
    </subcellularLocation>
</comment>
<dbReference type="AlphaFoldDB" id="A0A8D0BAT3"/>
<evidence type="ECO:0000313" key="12">
    <source>
        <dbReference type="Ensembl" id="ENSSMRP00000005362.1"/>
    </source>
</evidence>
<dbReference type="PROSITE" id="PS50192">
    <property type="entry name" value="T_SNARE"/>
    <property type="match status" value="1"/>
</dbReference>
<keyword evidence="6 10" id="KW-1133">Transmembrane helix</keyword>
<dbReference type="CDD" id="cd21446">
    <property type="entry name" value="SNARE_NTD_STX10"/>
    <property type="match status" value="1"/>
</dbReference>
<dbReference type="Gene3D" id="1.20.58.90">
    <property type="match status" value="1"/>
</dbReference>
<dbReference type="PANTHER" id="PTHR12791">
    <property type="entry name" value="GOLGI SNARE BET1-RELATED"/>
    <property type="match status" value="1"/>
</dbReference>
<protein>
    <submittedName>
        <fullName evidence="12">Syntaxin 10</fullName>
    </submittedName>
</protein>